<evidence type="ECO:0000256" key="10">
    <source>
        <dbReference type="ARBA" id="ARBA00051744"/>
    </source>
</evidence>
<evidence type="ECO:0000256" key="3">
    <source>
        <dbReference type="ARBA" id="ARBA00022528"/>
    </source>
</evidence>
<dbReference type="InterPro" id="IPR027417">
    <property type="entry name" value="P-loop_NTPase"/>
</dbReference>
<evidence type="ECO:0000313" key="14">
    <source>
        <dbReference type="EMBL" id="RRT32943.1"/>
    </source>
</evidence>
<keyword evidence="9" id="KW-0809">Transit peptide</keyword>
<accession>A0A426X0F2</accession>
<comment type="function">
    <text evidence="12">Involved in cytokinin biosynthesis. Catalyzes the transfer of an isopentenyl group from dimethylallyl diphosphate (DMAPP) to ATP and ADP.</text>
</comment>
<organism evidence="14 15">
    <name type="scientific">Ensete ventricosum</name>
    <name type="common">Abyssinian banana</name>
    <name type="synonym">Musa ensete</name>
    <dbReference type="NCBI Taxonomy" id="4639"/>
    <lineage>
        <taxon>Eukaryota</taxon>
        <taxon>Viridiplantae</taxon>
        <taxon>Streptophyta</taxon>
        <taxon>Embryophyta</taxon>
        <taxon>Tracheophyta</taxon>
        <taxon>Spermatophyta</taxon>
        <taxon>Magnoliopsida</taxon>
        <taxon>Liliopsida</taxon>
        <taxon>Zingiberales</taxon>
        <taxon>Musaceae</taxon>
        <taxon>Ensete</taxon>
    </lineage>
</organism>
<comment type="subcellular location">
    <subcellularLocation>
        <location evidence="1">Plastid</location>
        <location evidence="1">Chloroplast</location>
    </subcellularLocation>
</comment>
<name>A0A426X0F2_ENSVE</name>
<evidence type="ECO:0000256" key="13">
    <source>
        <dbReference type="ARBA" id="ARBA00066838"/>
    </source>
</evidence>
<evidence type="ECO:0000256" key="11">
    <source>
        <dbReference type="ARBA" id="ARBA00052386"/>
    </source>
</evidence>
<evidence type="ECO:0000256" key="6">
    <source>
        <dbReference type="ARBA" id="ARBA00022712"/>
    </source>
</evidence>
<dbReference type="PANTHER" id="PTHR11088">
    <property type="entry name" value="TRNA DIMETHYLALLYLTRANSFERASE"/>
    <property type="match status" value="1"/>
</dbReference>
<dbReference type="Gene3D" id="3.40.50.300">
    <property type="entry name" value="P-loop containing nucleotide triphosphate hydrolases"/>
    <property type="match status" value="1"/>
</dbReference>
<dbReference type="EC" id="2.5.1.112" evidence="13"/>
<dbReference type="GO" id="GO:0006400">
    <property type="term" value="P:tRNA modification"/>
    <property type="evidence" value="ECO:0007669"/>
    <property type="project" value="TreeGrafter"/>
</dbReference>
<dbReference type="GO" id="GO:0052622">
    <property type="term" value="F:ATP/ADP dimethylallyltransferase activity"/>
    <property type="evidence" value="ECO:0007669"/>
    <property type="project" value="UniProtKB-EC"/>
</dbReference>
<evidence type="ECO:0000256" key="9">
    <source>
        <dbReference type="ARBA" id="ARBA00022946"/>
    </source>
</evidence>
<dbReference type="PANTHER" id="PTHR11088:SF74">
    <property type="entry name" value="ADENYLATE ISOPENTENYLTRANSFERASE 5, CHLOROPLASTIC"/>
    <property type="match status" value="1"/>
</dbReference>
<dbReference type="Gene3D" id="1.10.287.890">
    <property type="entry name" value="Crystal structure of tRNA isopentenylpyrophosphate transferase (bh2366) domain"/>
    <property type="match status" value="1"/>
</dbReference>
<comment type="catalytic activity">
    <reaction evidence="10">
        <text>dimethylallyl diphosphate + ATP = N(6)-(dimethylallyl)adenosine 5'-triphosphate + diphosphate</text>
        <dbReference type="Rhea" id="RHEA:36331"/>
        <dbReference type="ChEBI" id="CHEBI:30616"/>
        <dbReference type="ChEBI" id="CHEBI:33019"/>
        <dbReference type="ChEBI" id="CHEBI:57623"/>
        <dbReference type="ChEBI" id="CHEBI:73532"/>
        <dbReference type="EC" id="2.5.1.112"/>
    </reaction>
</comment>
<dbReference type="EMBL" id="AMZH03030270">
    <property type="protein sequence ID" value="RRT32943.1"/>
    <property type="molecule type" value="Genomic_DNA"/>
</dbReference>
<keyword evidence="7" id="KW-0547">Nucleotide-binding</keyword>
<gene>
    <name evidence="14" type="ORF">B296_00048030</name>
</gene>
<proteinExistence type="inferred from homology"/>
<evidence type="ECO:0000256" key="2">
    <source>
        <dbReference type="ARBA" id="ARBA00005842"/>
    </source>
</evidence>
<feature type="non-terminal residue" evidence="14">
    <location>
        <position position="1"/>
    </location>
</feature>
<evidence type="ECO:0000313" key="15">
    <source>
        <dbReference type="Proteomes" id="UP000287651"/>
    </source>
</evidence>
<dbReference type="GO" id="GO:0009691">
    <property type="term" value="P:cytokinin biosynthetic process"/>
    <property type="evidence" value="ECO:0007669"/>
    <property type="project" value="UniProtKB-KW"/>
</dbReference>
<evidence type="ECO:0000256" key="12">
    <source>
        <dbReference type="ARBA" id="ARBA00055191"/>
    </source>
</evidence>
<evidence type="ECO:0000256" key="1">
    <source>
        <dbReference type="ARBA" id="ARBA00004229"/>
    </source>
</evidence>
<reference evidence="14 15" key="1">
    <citation type="journal article" date="2014" name="Agronomy (Basel)">
        <title>A Draft Genome Sequence for Ensete ventricosum, the Drought-Tolerant Tree Against Hunger.</title>
        <authorList>
            <person name="Harrison J."/>
            <person name="Moore K.A."/>
            <person name="Paszkiewicz K."/>
            <person name="Jones T."/>
            <person name="Grant M."/>
            <person name="Ambacheew D."/>
            <person name="Muzemil S."/>
            <person name="Studholme D.J."/>
        </authorList>
    </citation>
    <scope>NUCLEOTIDE SEQUENCE [LARGE SCALE GENOMIC DNA]</scope>
</reference>
<dbReference type="Proteomes" id="UP000287651">
    <property type="component" value="Unassembled WGS sequence"/>
</dbReference>
<keyword evidence="5" id="KW-0808">Transferase</keyword>
<evidence type="ECO:0000256" key="4">
    <source>
        <dbReference type="ARBA" id="ARBA00022640"/>
    </source>
</evidence>
<dbReference type="GO" id="GO:0009507">
    <property type="term" value="C:chloroplast"/>
    <property type="evidence" value="ECO:0007669"/>
    <property type="project" value="UniProtKB-SubCell"/>
</dbReference>
<dbReference type="GO" id="GO:0005739">
    <property type="term" value="C:mitochondrion"/>
    <property type="evidence" value="ECO:0007669"/>
    <property type="project" value="TreeGrafter"/>
</dbReference>
<keyword evidence="8" id="KW-0067">ATP-binding</keyword>
<protein>
    <recommendedName>
        <fullName evidence="13">adenylate dimethylallyltransferase (ADP/ATP-dependent)</fullName>
        <ecNumber evidence="13">2.5.1.112</ecNumber>
    </recommendedName>
</protein>
<comment type="similarity">
    <text evidence="2">Belongs to the IPP transferase family.</text>
</comment>
<dbReference type="SUPFAM" id="SSF52540">
    <property type="entry name" value="P-loop containing nucleoside triphosphate hydrolases"/>
    <property type="match status" value="1"/>
</dbReference>
<sequence length="333" mass="36418">RDRRVLLISSMGSFKSRGGKDKVVFVMGATGTGKSRLAVDVAIHFGGEIVNSDKMQVYDGLDIVTNKVTEEERMGVPHHLLGGLPPDADFSASDFRRAATLQVESIARRGRLPIVAGGSNSYIEELIEGAGREFRQRYECCFLWVDVQLPVLHKFVAERVDRMVERGLVEEVRGLFDPDLADYSRGVRRAIGVPEMDRYLRAEAVEADEVRLLEAAIDEIKANTCKLTCCQLQKIHRLCTLSGWNVHRVDATDVFRRAGKEVDEAWASLVAGPSVEIVAEFLHQAPAAEPKAAAREAQQFPAVNNKKGASSMNGAVGRGMVVKVASSLVGATV</sequence>
<dbReference type="GO" id="GO:0005524">
    <property type="term" value="F:ATP binding"/>
    <property type="evidence" value="ECO:0007669"/>
    <property type="project" value="UniProtKB-KW"/>
</dbReference>
<keyword evidence="3" id="KW-0150">Chloroplast</keyword>
<dbReference type="Pfam" id="PF01715">
    <property type="entry name" value="IPPT"/>
    <property type="match status" value="2"/>
</dbReference>
<evidence type="ECO:0000256" key="8">
    <source>
        <dbReference type="ARBA" id="ARBA00022840"/>
    </source>
</evidence>
<comment type="catalytic activity">
    <reaction evidence="11">
        <text>dimethylallyl diphosphate + ADP = N(6)-(dimethylallyl)adenosine 5'-diphosphate + diphosphate</text>
        <dbReference type="Rhea" id="RHEA:36327"/>
        <dbReference type="ChEBI" id="CHEBI:33019"/>
        <dbReference type="ChEBI" id="CHEBI:57623"/>
        <dbReference type="ChEBI" id="CHEBI:73533"/>
        <dbReference type="ChEBI" id="CHEBI:456216"/>
        <dbReference type="EC" id="2.5.1.112"/>
    </reaction>
</comment>
<dbReference type="GO" id="GO:0009824">
    <property type="term" value="F:AMP dimethylallyltransferase activity"/>
    <property type="evidence" value="ECO:0007669"/>
    <property type="project" value="UniProtKB-ARBA"/>
</dbReference>
<evidence type="ECO:0000256" key="7">
    <source>
        <dbReference type="ARBA" id="ARBA00022741"/>
    </source>
</evidence>
<keyword evidence="4" id="KW-0934">Plastid</keyword>
<dbReference type="FunFam" id="1.10.287.890:FF:000002">
    <property type="entry name" value="Adenylate isopentenyltransferase 5, chloroplastic"/>
    <property type="match status" value="1"/>
</dbReference>
<keyword evidence="6" id="KW-0203">Cytokinin biosynthesis</keyword>
<dbReference type="InterPro" id="IPR039657">
    <property type="entry name" value="Dimethylallyltransferase"/>
</dbReference>
<dbReference type="AlphaFoldDB" id="A0A426X0F2"/>
<evidence type="ECO:0000256" key="5">
    <source>
        <dbReference type="ARBA" id="ARBA00022679"/>
    </source>
</evidence>
<dbReference type="FunFam" id="3.40.50.300:FF:000816">
    <property type="entry name" value="Adenylate isopentenyltransferase 5, chloroplastic"/>
    <property type="match status" value="1"/>
</dbReference>
<dbReference type="GO" id="GO:0052381">
    <property type="term" value="F:tRNA dimethylallyltransferase activity"/>
    <property type="evidence" value="ECO:0007669"/>
    <property type="project" value="TreeGrafter"/>
</dbReference>
<comment type="caution">
    <text evidence="14">The sequence shown here is derived from an EMBL/GenBank/DDBJ whole genome shotgun (WGS) entry which is preliminary data.</text>
</comment>